<name>A0A9Q0IKM4_9TELE</name>
<comment type="caution">
    <text evidence="1">The sequence shown here is derived from an EMBL/GenBank/DDBJ whole genome shotgun (WGS) entry which is preliminary data.</text>
</comment>
<dbReference type="Proteomes" id="UP001148018">
    <property type="component" value="Unassembled WGS sequence"/>
</dbReference>
<proteinExistence type="predicted"/>
<dbReference type="OrthoDB" id="8910452at2759"/>
<organism evidence="1 2">
    <name type="scientific">Muraenolepis orangiensis</name>
    <name type="common">Patagonian moray cod</name>
    <dbReference type="NCBI Taxonomy" id="630683"/>
    <lineage>
        <taxon>Eukaryota</taxon>
        <taxon>Metazoa</taxon>
        <taxon>Chordata</taxon>
        <taxon>Craniata</taxon>
        <taxon>Vertebrata</taxon>
        <taxon>Euteleostomi</taxon>
        <taxon>Actinopterygii</taxon>
        <taxon>Neopterygii</taxon>
        <taxon>Teleostei</taxon>
        <taxon>Neoteleostei</taxon>
        <taxon>Acanthomorphata</taxon>
        <taxon>Zeiogadaria</taxon>
        <taxon>Gadariae</taxon>
        <taxon>Gadiformes</taxon>
        <taxon>Muraenolepidoidei</taxon>
        <taxon>Muraenolepididae</taxon>
        <taxon>Muraenolepis</taxon>
    </lineage>
</organism>
<protein>
    <submittedName>
        <fullName evidence="1">Uncharacterized protein</fullName>
    </submittedName>
</protein>
<sequence>MKLVPFCTMTQIIASCGELTIVDFIGNQECSDFPPSLFQEDGSMRTGTKTNLMKILIEETRVTSIPDLPQDDKKTAVVIDALCAIQHWSFHKVVGFGTIAERYKNLLLTDMH</sequence>
<dbReference type="PROSITE" id="PS51257">
    <property type="entry name" value="PROKAR_LIPOPROTEIN"/>
    <property type="match status" value="1"/>
</dbReference>
<accession>A0A9Q0IKM4</accession>
<evidence type="ECO:0000313" key="1">
    <source>
        <dbReference type="EMBL" id="KAJ3604062.1"/>
    </source>
</evidence>
<dbReference type="EMBL" id="JANIIK010000044">
    <property type="protein sequence ID" value="KAJ3604062.1"/>
    <property type="molecule type" value="Genomic_DNA"/>
</dbReference>
<reference evidence="1" key="1">
    <citation type="submission" date="2022-07" db="EMBL/GenBank/DDBJ databases">
        <title>Chromosome-level genome of Muraenolepis orangiensis.</title>
        <authorList>
            <person name="Kim J."/>
        </authorList>
    </citation>
    <scope>NUCLEOTIDE SEQUENCE</scope>
    <source>
        <strain evidence="1">KU_S4_2022</strain>
        <tissue evidence="1">Muscle</tissue>
    </source>
</reference>
<evidence type="ECO:0000313" key="2">
    <source>
        <dbReference type="Proteomes" id="UP001148018"/>
    </source>
</evidence>
<keyword evidence="2" id="KW-1185">Reference proteome</keyword>
<dbReference type="AlphaFoldDB" id="A0A9Q0IKM4"/>
<gene>
    <name evidence="1" type="ORF">NHX12_028803</name>
</gene>